<dbReference type="InterPro" id="IPR021109">
    <property type="entry name" value="Peptidase_aspartic_dom_sf"/>
</dbReference>
<dbReference type="SUPFAM" id="SSF53098">
    <property type="entry name" value="Ribonuclease H-like"/>
    <property type="match status" value="1"/>
</dbReference>
<dbReference type="InterPro" id="IPR001878">
    <property type="entry name" value="Znf_CCHC"/>
</dbReference>
<dbReference type="Gene3D" id="3.10.10.10">
    <property type="entry name" value="HIV Type 1 Reverse Transcriptase, subunit A, domain 1"/>
    <property type="match status" value="1"/>
</dbReference>
<keyword evidence="2" id="KW-0808">Transferase</keyword>
<dbReference type="PROSITE" id="PS50994">
    <property type="entry name" value="INTEGRASE"/>
    <property type="match status" value="1"/>
</dbReference>
<keyword evidence="4" id="KW-0540">Nuclease</keyword>
<dbReference type="Gene3D" id="1.10.340.70">
    <property type="match status" value="1"/>
</dbReference>
<dbReference type="GO" id="GO:0015074">
    <property type="term" value="P:DNA integration"/>
    <property type="evidence" value="ECO:0007669"/>
    <property type="project" value="InterPro"/>
</dbReference>
<dbReference type="GeneID" id="111363913"/>
<organism evidence="14 15">
    <name type="scientific">Spodoptera litura</name>
    <name type="common">Asian cotton leafworm</name>
    <dbReference type="NCBI Taxonomy" id="69820"/>
    <lineage>
        <taxon>Eukaryota</taxon>
        <taxon>Metazoa</taxon>
        <taxon>Ecdysozoa</taxon>
        <taxon>Arthropoda</taxon>
        <taxon>Hexapoda</taxon>
        <taxon>Insecta</taxon>
        <taxon>Pterygota</taxon>
        <taxon>Neoptera</taxon>
        <taxon>Endopterygota</taxon>
        <taxon>Lepidoptera</taxon>
        <taxon>Glossata</taxon>
        <taxon>Ditrysia</taxon>
        <taxon>Noctuoidea</taxon>
        <taxon>Noctuidae</taxon>
        <taxon>Amphipyrinae</taxon>
        <taxon>Spodoptera</taxon>
    </lineage>
</organism>
<keyword evidence="6" id="KW-0378">Hydrolase</keyword>
<dbReference type="InterPro" id="IPR001584">
    <property type="entry name" value="Integrase_cat-core"/>
</dbReference>
<dbReference type="CDD" id="cd09274">
    <property type="entry name" value="RNase_HI_RT_Ty3"/>
    <property type="match status" value="1"/>
</dbReference>
<dbReference type="InterPro" id="IPR043502">
    <property type="entry name" value="DNA/RNA_pol_sf"/>
</dbReference>
<accession>A0A9J7EVE2</accession>
<evidence type="ECO:0000256" key="8">
    <source>
        <dbReference type="PROSITE-ProRule" id="PRU00047"/>
    </source>
</evidence>
<evidence type="ECO:0000259" key="11">
    <source>
        <dbReference type="PROSITE" id="PS50158"/>
    </source>
</evidence>
<dbReference type="Proteomes" id="UP000301870">
    <property type="component" value="Unplaced"/>
</dbReference>
<evidence type="ECO:0000259" key="13">
    <source>
        <dbReference type="PROSITE" id="PS50994"/>
    </source>
</evidence>
<feature type="compositionally biased region" description="Basic and acidic residues" evidence="10">
    <location>
        <begin position="1175"/>
        <end position="1198"/>
    </location>
</feature>
<dbReference type="InterPro" id="IPR036397">
    <property type="entry name" value="RNaseH_sf"/>
</dbReference>
<dbReference type="PANTHER" id="PTHR37984:SF11">
    <property type="entry name" value="INTEGRASE CATALYTIC DOMAIN-CONTAINING PROTEIN"/>
    <property type="match status" value="1"/>
</dbReference>
<dbReference type="SUPFAM" id="SSF56672">
    <property type="entry name" value="DNA/RNA polymerases"/>
    <property type="match status" value="1"/>
</dbReference>
<reference evidence="15" key="1">
    <citation type="submission" date="2025-08" db="UniProtKB">
        <authorList>
            <consortium name="RefSeq"/>
        </authorList>
    </citation>
    <scope>IDENTIFICATION</scope>
    <source>
        <strain evidence="15">Ishihara</strain>
        <tissue evidence="15">Whole body</tissue>
    </source>
</reference>
<dbReference type="Gene3D" id="3.30.420.10">
    <property type="entry name" value="Ribonuclease H-like superfamily/Ribonuclease H"/>
    <property type="match status" value="1"/>
</dbReference>
<keyword evidence="5" id="KW-0255">Endonuclease</keyword>
<evidence type="ECO:0000256" key="10">
    <source>
        <dbReference type="SAM" id="MobiDB-lite"/>
    </source>
</evidence>
<feature type="region of interest" description="Disordered" evidence="10">
    <location>
        <begin position="255"/>
        <end position="277"/>
    </location>
</feature>
<dbReference type="GO" id="GO:0042575">
    <property type="term" value="C:DNA polymerase complex"/>
    <property type="evidence" value="ECO:0007669"/>
    <property type="project" value="UniProtKB-ARBA"/>
</dbReference>
<evidence type="ECO:0000256" key="9">
    <source>
        <dbReference type="SAM" id="Coils"/>
    </source>
</evidence>
<dbReference type="CDD" id="cd01647">
    <property type="entry name" value="RT_LTR"/>
    <property type="match status" value="1"/>
</dbReference>
<dbReference type="EC" id="2.7.7.49" evidence="1"/>
<sequence>MTNMLPPPEKLDLDGNDASVGQRWEKWKRSLEIYLDAAEIQTPVKKRATLLLLGGSVLQEIYYNLPGASVEPTEGIDVFKISIQKLDEYFLPKQSCVYERHVFRLIKQEEAERFEKFLVRLRKQATKCKFDKVDDHLIDQIAEKCASVELRKKILTIGDDITLERIVTEANTLEVVKQQLDDYEEKTKRIDINQIGSKDGKITKKTDKMCGRCGNTKHDSQYSLCVAKNQKCHSCGKIGHFARWCRSRKDQKRKLEDTEIKTKGADKPSDSKKARKDGRVNFVEKDVEYVFNIYNDDETSVKCMIGGVVVDMLVDSGCKVNLISDKTWYSLKKQNIKVSNQIQKPNKRLVPYGSEIPLNVAGSFEAIISTGIKETIGTFYVINGGTRDLLGKDSAVKLNVLKIGLGINQVEAKEFPKFKNVLVEIPIDDTIKPVVQPYRRIPIPLEQKVNEKIQELLDWDIIEEVSQPSRWVSPVVPILKENGELRLCVDMRRANAAILRENHPLPTMDNLLPKIGNAKFFTKIDIKNAFHQLELHPDSRHITTFITSRGLFQYKRLMFGITCAPEIFQKTLERMIIHCEGAVNFIDDILIYGSTETEHDRRVEQILKVLNENNVLLNENKCIRKVQVVNFLGHELSANGVKPLKKYIDSIDNFGIPKTIEELQSFLGLINYINKWIPNLATTTEPLKQLLRKKLGKNAGLEKYWKKEQKEAFDLVKKDLSQLKSLGYYSVKDKIQVIADASPVGIGAVLVQINSRGPRIIAYGNKTLTDCERRYSQTEKEALALVWAVEHFNIFLYGKEFDLITDHKPLEVIFGPRSKPCARVERWVLRLQSYRYKIKYQSGKSNIADPLSRLCHQNATSYLGKDQHVYQIVEQARPKAVSMYDIVEHSVKDLEIKNVKNGIYKNIWDDNVKAYKIFESELCFYDDVLLRGNRIVIPVSLRKEVLDSAHEGHPGIAAMKGRLRSKVWWPRIDRDAENVVKGCKGCTLVGAPNPPMPMKRRELPSAPWVDVAIDLLGPLPSNDYLLVIIDYYSRYKEIKITKSIMSSQIIKILKEIFSRLGYPVSITADNGRQFISTEFRSFLQECNITLYNTVPYWPQQNGEVERQNRDILKRLKIGHIEKKDLRESLYEYLLMYNATPHSVTGKSPSELFFKRQCRDKIPSIRERELEDDSEVRDKDKEQKERGKEYGDKKRRAKESQLVEGDKVYVKEMESNKLSLNYNPTPHVVENRSGGDVTVRNEETGQTLRRNVVHLKRVEGKWTSITDNENEDIENL</sequence>
<evidence type="ECO:0000313" key="15">
    <source>
        <dbReference type="RefSeq" id="XP_022836551.1"/>
    </source>
</evidence>
<keyword evidence="3" id="KW-0548">Nucleotidyltransferase</keyword>
<keyword evidence="9" id="KW-0175">Coiled coil</keyword>
<evidence type="ECO:0000256" key="1">
    <source>
        <dbReference type="ARBA" id="ARBA00012493"/>
    </source>
</evidence>
<protein>
    <recommendedName>
        <fullName evidence="1">RNA-directed DNA polymerase</fullName>
        <ecNumber evidence="1">2.7.7.49</ecNumber>
    </recommendedName>
</protein>
<dbReference type="PANTHER" id="PTHR37984">
    <property type="entry name" value="PROTEIN CBG26694"/>
    <property type="match status" value="1"/>
</dbReference>
<dbReference type="OrthoDB" id="10068564at2759"/>
<dbReference type="KEGG" id="sliu:111363913"/>
<dbReference type="InterPro" id="IPR012337">
    <property type="entry name" value="RNaseH-like_sf"/>
</dbReference>
<evidence type="ECO:0000256" key="7">
    <source>
        <dbReference type="ARBA" id="ARBA00022918"/>
    </source>
</evidence>
<evidence type="ECO:0000256" key="2">
    <source>
        <dbReference type="ARBA" id="ARBA00022679"/>
    </source>
</evidence>
<dbReference type="SMART" id="SM00343">
    <property type="entry name" value="ZnF_C2HC"/>
    <property type="match status" value="1"/>
</dbReference>
<dbReference type="FunFam" id="3.30.420.10:FF:000063">
    <property type="entry name" value="Retrovirus-related Pol polyprotein from transposon 297-like Protein"/>
    <property type="match status" value="1"/>
</dbReference>
<keyword evidence="7" id="KW-0695">RNA-directed DNA polymerase</keyword>
<gene>
    <name evidence="15" type="primary">LOC111363913</name>
</gene>
<dbReference type="Pfam" id="PF17921">
    <property type="entry name" value="Integrase_H2C2"/>
    <property type="match status" value="1"/>
</dbReference>
<dbReference type="InterPro" id="IPR000477">
    <property type="entry name" value="RT_dom"/>
</dbReference>
<dbReference type="SUPFAM" id="SSF57756">
    <property type="entry name" value="Retrovirus zinc finger-like domains"/>
    <property type="match status" value="1"/>
</dbReference>
<dbReference type="AlphaFoldDB" id="A0A9J7EVE2"/>
<dbReference type="GO" id="GO:0003964">
    <property type="term" value="F:RNA-directed DNA polymerase activity"/>
    <property type="evidence" value="ECO:0007669"/>
    <property type="project" value="UniProtKB-KW"/>
</dbReference>
<dbReference type="PROSITE" id="PS50878">
    <property type="entry name" value="RT_POL"/>
    <property type="match status" value="1"/>
</dbReference>
<proteinExistence type="predicted"/>
<dbReference type="Pfam" id="PF17917">
    <property type="entry name" value="RT_RNaseH"/>
    <property type="match status" value="1"/>
</dbReference>
<dbReference type="InterPro" id="IPR036875">
    <property type="entry name" value="Znf_CCHC_sf"/>
</dbReference>
<evidence type="ECO:0000256" key="5">
    <source>
        <dbReference type="ARBA" id="ARBA00022759"/>
    </source>
</evidence>
<dbReference type="InterPro" id="IPR041588">
    <property type="entry name" value="Integrase_H2C2"/>
</dbReference>
<keyword evidence="8" id="KW-0479">Metal-binding</keyword>
<evidence type="ECO:0000256" key="4">
    <source>
        <dbReference type="ARBA" id="ARBA00022722"/>
    </source>
</evidence>
<dbReference type="GO" id="GO:0016787">
    <property type="term" value="F:hydrolase activity"/>
    <property type="evidence" value="ECO:0007669"/>
    <property type="project" value="UniProtKB-KW"/>
</dbReference>
<dbReference type="GO" id="GO:0004519">
    <property type="term" value="F:endonuclease activity"/>
    <property type="evidence" value="ECO:0007669"/>
    <property type="project" value="UniProtKB-KW"/>
</dbReference>
<dbReference type="Pfam" id="PF00665">
    <property type="entry name" value="rve"/>
    <property type="match status" value="1"/>
</dbReference>
<dbReference type="PROSITE" id="PS50158">
    <property type="entry name" value="ZF_CCHC"/>
    <property type="match status" value="1"/>
</dbReference>
<keyword evidence="8" id="KW-0862">Zinc</keyword>
<feature type="coiled-coil region" evidence="9">
    <location>
        <begin position="166"/>
        <end position="193"/>
    </location>
</feature>
<evidence type="ECO:0000313" key="14">
    <source>
        <dbReference type="Proteomes" id="UP000301870"/>
    </source>
</evidence>
<keyword evidence="8" id="KW-0863">Zinc-finger</keyword>
<evidence type="ECO:0000259" key="12">
    <source>
        <dbReference type="PROSITE" id="PS50878"/>
    </source>
</evidence>
<feature type="domain" description="Reverse transcriptase" evidence="12">
    <location>
        <begin position="459"/>
        <end position="636"/>
    </location>
</feature>
<dbReference type="InterPro" id="IPR041373">
    <property type="entry name" value="RT_RNaseH"/>
</dbReference>
<feature type="region of interest" description="Disordered" evidence="10">
    <location>
        <begin position="1164"/>
        <end position="1198"/>
    </location>
</feature>
<keyword evidence="14" id="KW-1185">Reference proteome</keyword>
<dbReference type="GO" id="GO:0003676">
    <property type="term" value="F:nucleic acid binding"/>
    <property type="evidence" value="ECO:0007669"/>
    <property type="project" value="InterPro"/>
</dbReference>
<dbReference type="Gene3D" id="4.10.60.10">
    <property type="entry name" value="Zinc finger, CCHC-type"/>
    <property type="match status" value="1"/>
</dbReference>
<dbReference type="FunFam" id="1.10.340.70:FF:000003">
    <property type="entry name" value="Protein CBG25708"/>
    <property type="match status" value="1"/>
</dbReference>
<dbReference type="SUPFAM" id="SSF50630">
    <property type="entry name" value="Acid proteases"/>
    <property type="match status" value="1"/>
</dbReference>
<dbReference type="InterPro" id="IPR050951">
    <property type="entry name" value="Retrovirus_Pol_polyprotein"/>
</dbReference>
<dbReference type="RefSeq" id="XP_022836551.1">
    <property type="nucleotide sequence ID" value="XM_022980783.1"/>
</dbReference>
<dbReference type="Pfam" id="PF00078">
    <property type="entry name" value="RVT_1"/>
    <property type="match status" value="1"/>
</dbReference>
<evidence type="ECO:0000256" key="6">
    <source>
        <dbReference type="ARBA" id="ARBA00022801"/>
    </source>
</evidence>
<feature type="domain" description="CCHC-type" evidence="11">
    <location>
        <begin position="231"/>
        <end position="247"/>
    </location>
</feature>
<dbReference type="GO" id="GO:0008270">
    <property type="term" value="F:zinc ion binding"/>
    <property type="evidence" value="ECO:0007669"/>
    <property type="project" value="UniProtKB-KW"/>
</dbReference>
<evidence type="ECO:0000256" key="3">
    <source>
        <dbReference type="ARBA" id="ARBA00022695"/>
    </source>
</evidence>
<name>A0A9J7EVE2_SPOLT</name>
<feature type="domain" description="Integrase catalytic" evidence="13">
    <location>
        <begin position="1003"/>
        <end position="1156"/>
    </location>
</feature>
<dbReference type="InterPro" id="IPR043128">
    <property type="entry name" value="Rev_trsase/Diguanyl_cyclase"/>
</dbReference>
<dbReference type="Gene3D" id="3.30.70.270">
    <property type="match status" value="2"/>
</dbReference>